<dbReference type="InterPro" id="IPR050469">
    <property type="entry name" value="Diguanylate_Cyclase"/>
</dbReference>
<feature type="domain" description="GGDEF" evidence="5">
    <location>
        <begin position="510"/>
        <end position="647"/>
    </location>
</feature>
<name>A0A4Q7NGG2_9ACTN</name>
<dbReference type="SUPFAM" id="SSF53822">
    <property type="entry name" value="Periplasmic binding protein-like I"/>
    <property type="match status" value="1"/>
</dbReference>
<dbReference type="Gene3D" id="3.30.70.270">
    <property type="match status" value="1"/>
</dbReference>
<dbReference type="Proteomes" id="UP000293638">
    <property type="component" value="Unassembled WGS sequence"/>
</dbReference>
<reference evidence="6 7" key="1">
    <citation type="submission" date="2019-02" db="EMBL/GenBank/DDBJ databases">
        <title>Genomic Encyclopedia of Type Strains, Phase IV (KMG-IV): sequencing the most valuable type-strain genomes for metagenomic binning, comparative biology and taxonomic classification.</title>
        <authorList>
            <person name="Goeker M."/>
        </authorList>
    </citation>
    <scope>NUCLEOTIDE SEQUENCE [LARGE SCALE GENOMIC DNA]</scope>
    <source>
        <strain evidence="6 7">DSM 45622</strain>
    </source>
</reference>
<proteinExistence type="predicted"/>
<evidence type="ECO:0000256" key="3">
    <source>
        <dbReference type="ARBA" id="ARBA00023163"/>
    </source>
</evidence>
<dbReference type="GO" id="GO:1902201">
    <property type="term" value="P:negative regulation of bacterial-type flagellum-dependent cell motility"/>
    <property type="evidence" value="ECO:0007669"/>
    <property type="project" value="TreeGrafter"/>
</dbReference>
<dbReference type="Pfam" id="PF13377">
    <property type="entry name" value="Peripla_BP_3"/>
    <property type="match status" value="1"/>
</dbReference>
<dbReference type="InterPro" id="IPR000160">
    <property type="entry name" value="GGDEF_dom"/>
</dbReference>
<keyword evidence="1" id="KW-0805">Transcription regulation</keyword>
<evidence type="ECO:0000256" key="2">
    <source>
        <dbReference type="ARBA" id="ARBA00023125"/>
    </source>
</evidence>
<evidence type="ECO:0000313" key="7">
    <source>
        <dbReference type="Proteomes" id="UP000293638"/>
    </source>
</evidence>
<dbReference type="FunFam" id="3.30.70.270:FF:000001">
    <property type="entry name" value="Diguanylate cyclase domain protein"/>
    <property type="match status" value="1"/>
</dbReference>
<dbReference type="GO" id="GO:0043709">
    <property type="term" value="P:cell adhesion involved in single-species biofilm formation"/>
    <property type="evidence" value="ECO:0007669"/>
    <property type="project" value="TreeGrafter"/>
</dbReference>
<dbReference type="PROSITE" id="PS50887">
    <property type="entry name" value="GGDEF"/>
    <property type="match status" value="1"/>
</dbReference>
<evidence type="ECO:0000256" key="4">
    <source>
        <dbReference type="SAM" id="Coils"/>
    </source>
</evidence>
<dbReference type="PANTHER" id="PTHR45138:SF9">
    <property type="entry name" value="DIGUANYLATE CYCLASE DGCM-RELATED"/>
    <property type="match status" value="1"/>
</dbReference>
<dbReference type="CDD" id="cd01949">
    <property type="entry name" value="GGDEF"/>
    <property type="match status" value="1"/>
</dbReference>
<dbReference type="GO" id="GO:0005886">
    <property type="term" value="C:plasma membrane"/>
    <property type="evidence" value="ECO:0007669"/>
    <property type="project" value="TreeGrafter"/>
</dbReference>
<dbReference type="Pfam" id="PF00990">
    <property type="entry name" value="GGDEF"/>
    <property type="match status" value="1"/>
</dbReference>
<dbReference type="InterPro" id="IPR043128">
    <property type="entry name" value="Rev_trsase/Diguanyl_cyclase"/>
</dbReference>
<dbReference type="CDD" id="cd06267">
    <property type="entry name" value="PBP1_LacI_sugar_binding-like"/>
    <property type="match status" value="1"/>
</dbReference>
<gene>
    <name evidence="6" type="ORF">EV189_3309</name>
</gene>
<keyword evidence="2" id="KW-0238">DNA-binding</keyword>
<dbReference type="RefSeq" id="WP_130494027.1">
    <property type="nucleotide sequence ID" value="NZ_SGXD01000004.1"/>
</dbReference>
<keyword evidence="7" id="KW-1185">Reference proteome</keyword>
<comment type="caution">
    <text evidence="6">The sequence shown here is derived from an EMBL/GenBank/DDBJ whole genome shotgun (WGS) entry which is preliminary data.</text>
</comment>
<dbReference type="AlphaFoldDB" id="A0A4Q7NGG2"/>
<dbReference type="SMART" id="SM00267">
    <property type="entry name" value="GGDEF"/>
    <property type="match status" value="1"/>
</dbReference>
<dbReference type="InterPro" id="IPR046335">
    <property type="entry name" value="LacI/GalR-like_sensor"/>
</dbReference>
<organism evidence="6 7">
    <name type="scientific">Motilibacter rhizosphaerae</name>
    <dbReference type="NCBI Taxonomy" id="598652"/>
    <lineage>
        <taxon>Bacteria</taxon>
        <taxon>Bacillati</taxon>
        <taxon>Actinomycetota</taxon>
        <taxon>Actinomycetes</taxon>
        <taxon>Motilibacterales</taxon>
        <taxon>Motilibacteraceae</taxon>
        <taxon>Motilibacter</taxon>
    </lineage>
</organism>
<dbReference type="GO" id="GO:0052621">
    <property type="term" value="F:diguanylate cyclase activity"/>
    <property type="evidence" value="ECO:0007669"/>
    <property type="project" value="TreeGrafter"/>
</dbReference>
<dbReference type="InterPro" id="IPR028082">
    <property type="entry name" value="Peripla_BP_I"/>
</dbReference>
<evidence type="ECO:0000256" key="1">
    <source>
        <dbReference type="ARBA" id="ARBA00023015"/>
    </source>
</evidence>
<feature type="coiled-coil region" evidence="4">
    <location>
        <begin position="455"/>
        <end position="482"/>
    </location>
</feature>
<sequence>MQDSADAVVAVVVDEMTDYQRRVVRGMQDELAGTGVPLLVVVSHPRDVQDGQLLVRLLQTRRVRGLVVTALRVPATEGVLAAAAREAGVPVVGIARRLPGVPTVECDNRPGMRALMAHLLDEQGVRRPAFLRGDPGNPDSEQREAVFRAELAARGIPVDEALLVEGRFHHEPAFRAVSALLASGTQPDAVVAANDVMALAAVDALAAAGRRVPRDVRVTGFDDGWEADVVGITSVAQELEAQGRAAARLVLDLAAGRAAAAHARVGVRLPSRLVRRASSGAAVVERRRELEDGRGALLDRSSLDSALELSRAVSACTTVEEVVEELALRLTRLGLRQCFLVLDEAGERRLALAYVDGATSVPAPASRPVVPAERLLPAGLEERLLPARVVQVLFGHRGRHGYLVYDFDGESARARLSDVLQVDLSRALDALARERELQGYAHGLERLVSLRTRQLEAEVATRRAAEAELLRANAELERLSLVDELTGVANRRAFNAALQRAWDRCARHAAPLALVLCDVDRFKQFNDRYGHPAGDASLRAVAGVLRAVAVRGEDLPARYGGEEFALVLPATGDDGAATVAARLLDGVRRLGIEHADGVDAGLLSISAGWAVVHPVPRGEVGELVRAADDALYAAKLAGRATVVGAPLGAGRA</sequence>
<dbReference type="InterPro" id="IPR029787">
    <property type="entry name" value="Nucleotide_cyclase"/>
</dbReference>
<evidence type="ECO:0000259" key="5">
    <source>
        <dbReference type="PROSITE" id="PS50887"/>
    </source>
</evidence>
<evidence type="ECO:0000313" key="6">
    <source>
        <dbReference type="EMBL" id="RZS82912.1"/>
    </source>
</evidence>
<dbReference type="SUPFAM" id="SSF55073">
    <property type="entry name" value="Nucleotide cyclase"/>
    <property type="match status" value="1"/>
</dbReference>
<dbReference type="EMBL" id="SGXD01000004">
    <property type="protein sequence ID" value="RZS82912.1"/>
    <property type="molecule type" value="Genomic_DNA"/>
</dbReference>
<dbReference type="NCBIfam" id="TIGR00254">
    <property type="entry name" value="GGDEF"/>
    <property type="match status" value="1"/>
</dbReference>
<keyword evidence="4" id="KW-0175">Coiled coil</keyword>
<dbReference type="PANTHER" id="PTHR45138">
    <property type="entry name" value="REGULATORY COMPONENTS OF SENSORY TRANSDUCTION SYSTEM"/>
    <property type="match status" value="1"/>
</dbReference>
<keyword evidence="3" id="KW-0804">Transcription</keyword>
<protein>
    <submittedName>
        <fullName evidence="6">Diguanylate cyclase (GGDEF)-like protein</fullName>
    </submittedName>
</protein>
<dbReference type="Gene3D" id="3.40.50.2300">
    <property type="match status" value="2"/>
</dbReference>
<dbReference type="GO" id="GO:0003677">
    <property type="term" value="F:DNA binding"/>
    <property type="evidence" value="ECO:0007669"/>
    <property type="project" value="UniProtKB-KW"/>
</dbReference>
<dbReference type="OrthoDB" id="56125at2"/>
<accession>A0A4Q7NGG2</accession>